<keyword evidence="1" id="KW-1133">Transmembrane helix</keyword>
<gene>
    <name evidence="2" type="ORF">L596_003359</name>
</gene>
<name>A0A4U8UV94_STECR</name>
<keyword evidence="3" id="KW-1185">Reference proteome</keyword>
<reference evidence="2 3" key="1">
    <citation type="journal article" date="2015" name="Genome Biol.">
        <title>Comparative genomics of Steinernema reveals deeply conserved gene regulatory networks.</title>
        <authorList>
            <person name="Dillman A.R."/>
            <person name="Macchietto M."/>
            <person name="Porter C.F."/>
            <person name="Rogers A."/>
            <person name="Williams B."/>
            <person name="Antoshechkin I."/>
            <person name="Lee M.M."/>
            <person name="Goodwin Z."/>
            <person name="Lu X."/>
            <person name="Lewis E.E."/>
            <person name="Goodrich-Blair H."/>
            <person name="Stock S.P."/>
            <person name="Adams B.J."/>
            <person name="Sternberg P.W."/>
            <person name="Mortazavi A."/>
        </authorList>
    </citation>
    <scope>NUCLEOTIDE SEQUENCE [LARGE SCALE GENOMIC DNA]</scope>
    <source>
        <strain evidence="2 3">ALL</strain>
    </source>
</reference>
<keyword evidence="1" id="KW-0472">Membrane</keyword>
<dbReference type="EMBL" id="CM016762">
    <property type="protein sequence ID" value="TMS36107.1"/>
    <property type="molecule type" value="Genomic_DNA"/>
</dbReference>
<dbReference type="AlphaFoldDB" id="A0A4U8UV94"/>
<reference evidence="2 3" key="2">
    <citation type="journal article" date="2019" name="G3 (Bethesda)">
        <title>Hybrid Assembly of the Genome of the Entomopathogenic Nematode Steinernema carpocapsae Identifies the X-Chromosome.</title>
        <authorList>
            <person name="Serra L."/>
            <person name="Macchietto M."/>
            <person name="Macias-Munoz A."/>
            <person name="McGill C.J."/>
            <person name="Rodriguez I.M."/>
            <person name="Rodriguez B."/>
            <person name="Murad R."/>
            <person name="Mortazavi A."/>
        </authorList>
    </citation>
    <scope>NUCLEOTIDE SEQUENCE [LARGE SCALE GENOMIC DNA]</scope>
    <source>
        <strain evidence="2 3">ALL</strain>
    </source>
</reference>
<evidence type="ECO:0000256" key="1">
    <source>
        <dbReference type="SAM" id="Phobius"/>
    </source>
</evidence>
<feature type="transmembrane region" description="Helical" evidence="1">
    <location>
        <begin position="49"/>
        <end position="67"/>
    </location>
</feature>
<proteinExistence type="predicted"/>
<evidence type="ECO:0000313" key="3">
    <source>
        <dbReference type="Proteomes" id="UP000298663"/>
    </source>
</evidence>
<keyword evidence="1" id="KW-0812">Transmembrane</keyword>
<dbReference type="Proteomes" id="UP000298663">
    <property type="component" value="Chromosome X"/>
</dbReference>
<accession>A0A4U8UV94</accession>
<evidence type="ECO:0000313" key="2">
    <source>
        <dbReference type="EMBL" id="TMS36107.1"/>
    </source>
</evidence>
<organism evidence="2 3">
    <name type="scientific">Steinernema carpocapsae</name>
    <name type="common">Entomopathogenic nematode</name>
    <dbReference type="NCBI Taxonomy" id="34508"/>
    <lineage>
        <taxon>Eukaryota</taxon>
        <taxon>Metazoa</taxon>
        <taxon>Ecdysozoa</taxon>
        <taxon>Nematoda</taxon>
        <taxon>Chromadorea</taxon>
        <taxon>Rhabditida</taxon>
        <taxon>Tylenchina</taxon>
        <taxon>Panagrolaimomorpha</taxon>
        <taxon>Strongyloidoidea</taxon>
        <taxon>Steinernematidae</taxon>
        <taxon>Steinernema</taxon>
    </lineage>
</organism>
<protein>
    <submittedName>
        <fullName evidence="2">Uncharacterized protein</fullName>
    </submittedName>
</protein>
<dbReference type="EMBL" id="AZBU02000001">
    <property type="protein sequence ID" value="TMS36107.1"/>
    <property type="molecule type" value="Genomic_DNA"/>
</dbReference>
<comment type="caution">
    <text evidence="2">The sequence shown here is derived from an EMBL/GenBank/DDBJ whole genome shotgun (WGS) entry which is preliminary data.</text>
</comment>
<sequence>MCASMKPMYVFGAKARQVQQPKADRVALLNSLEKWKCRQYACMCFRCRFLTLAAFLDRLIVLVQFFIAL</sequence>